<evidence type="ECO:0000256" key="6">
    <source>
        <dbReference type="PIRSR" id="PIRSR601765-1"/>
    </source>
</evidence>
<dbReference type="PANTHER" id="PTHR11002">
    <property type="entry name" value="CARBONIC ANHYDRASE"/>
    <property type="match status" value="1"/>
</dbReference>
<evidence type="ECO:0000256" key="7">
    <source>
        <dbReference type="SAM" id="MobiDB-lite"/>
    </source>
</evidence>
<evidence type="ECO:0000313" key="8">
    <source>
        <dbReference type="EMBL" id="RNJ49669.1"/>
    </source>
</evidence>
<dbReference type="SUPFAM" id="SSF53056">
    <property type="entry name" value="beta-carbonic anhydrase, cab"/>
    <property type="match status" value="1"/>
</dbReference>
<dbReference type="CDD" id="cd03378">
    <property type="entry name" value="beta_CA_cladeC"/>
    <property type="match status" value="1"/>
</dbReference>
<feature type="binding site" evidence="6">
    <location>
        <position position="108"/>
    </location>
    <ligand>
        <name>Zn(2+)</name>
        <dbReference type="ChEBI" id="CHEBI:29105"/>
    </ligand>
</feature>
<dbReference type="EC" id="4.2.1.1" evidence="2"/>
<protein>
    <recommendedName>
        <fullName evidence="2">carbonic anhydrase</fullName>
        <ecNumber evidence="2">4.2.1.1</ecNumber>
    </recommendedName>
</protein>
<dbReference type="GO" id="GO:0004089">
    <property type="term" value="F:carbonate dehydratase activity"/>
    <property type="evidence" value="ECO:0007669"/>
    <property type="project" value="UniProtKB-EC"/>
</dbReference>
<sequence length="255" mass="27274">MCQACGFADIVHGSQMRRRAFIFGAATAGALTVVANAHAQGRKSRSKQTQKSNAPPKPENVMTPDDALARLMEGNKRYQKGLARRHDFIAEREALVGGQNPYAAILSCADSRIAPEYAFDSSRGDLFVVRVAGNFANPDNIASMEYAVEVLKTPLILVLCHEACGAVKSAISSIQDHTTLPGHLPSLVAALAPAVKAVAGRPGDQLENATMENARLGVETLRTATPLLSAAFNEKRFKIVSGIYRLGDGRVDLFA</sequence>
<comment type="cofactor">
    <cofactor evidence="6">
        <name>Zn(2+)</name>
        <dbReference type="ChEBI" id="CHEBI:29105"/>
    </cofactor>
    <text evidence="6">Binds 1 zinc ion per subunit.</text>
</comment>
<comment type="caution">
    <text evidence="8">The sequence shown here is derived from an EMBL/GenBank/DDBJ whole genome shotgun (WGS) entry which is preliminary data.</text>
</comment>
<dbReference type="Gene3D" id="3.40.1050.10">
    <property type="entry name" value="Carbonic anhydrase"/>
    <property type="match status" value="1"/>
</dbReference>
<name>A0A3M9XN05_9HYPH</name>
<evidence type="ECO:0000256" key="5">
    <source>
        <dbReference type="ARBA" id="ARBA00048348"/>
    </source>
</evidence>
<dbReference type="GO" id="GO:0015976">
    <property type="term" value="P:carbon utilization"/>
    <property type="evidence" value="ECO:0007669"/>
    <property type="project" value="InterPro"/>
</dbReference>
<dbReference type="PANTHER" id="PTHR11002:SF79">
    <property type="entry name" value="CARBONIC ANHYDRASE 2"/>
    <property type="match status" value="1"/>
</dbReference>
<gene>
    <name evidence="8" type="ORF">D1O30_08700</name>
</gene>
<evidence type="ECO:0000256" key="3">
    <source>
        <dbReference type="ARBA" id="ARBA00022833"/>
    </source>
</evidence>
<comment type="catalytic activity">
    <reaction evidence="5">
        <text>hydrogencarbonate + H(+) = CO2 + H2O</text>
        <dbReference type="Rhea" id="RHEA:10748"/>
        <dbReference type="ChEBI" id="CHEBI:15377"/>
        <dbReference type="ChEBI" id="CHEBI:15378"/>
        <dbReference type="ChEBI" id="CHEBI:16526"/>
        <dbReference type="ChEBI" id="CHEBI:17544"/>
        <dbReference type="EC" id="4.2.1.1"/>
    </reaction>
</comment>
<feature type="region of interest" description="Disordered" evidence="7">
    <location>
        <begin position="39"/>
        <end position="63"/>
    </location>
</feature>
<keyword evidence="3 6" id="KW-0862">Zinc</keyword>
<reference evidence="8 9" key="1">
    <citation type="submission" date="2018-08" db="EMBL/GenBank/DDBJ databases">
        <title>Genome sequence of Methylocystis hirsuta CSC1, a methanotroph able to accumulate PHAs.</title>
        <authorList>
            <person name="Bordel S."/>
            <person name="Rodriguez E."/>
            <person name="Gancedo J."/>
            <person name="Munoz R."/>
        </authorList>
    </citation>
    <scope>NUCLEOTIDE SEQUENCE [LARGE SCALE GENOMIC DNA]</scope>
    <source>
        <strain evidence="8 9">CSC1</strain>
    </source>
</reference>
<proteinExistence type="inferred from homology"/>
<dbReference type="InterPro" id="IPR036874">
    <property type="entry name" value="Carbonic_anhydrase_sf"/>
</dbReference>
<dbReference type="AlphaFoldDB" id="A0A3M9XN05"/>
<evidence type="ECO:0000256" key="1">
    <source>
        <dbReference type="ARBA" id="ARBA00006217"/>
    </source>
</evidence>
<dbReference type="Proteomes" id="UP000268623">
    <property type="component" value="Unassembled WGS sequence"/>
</dbReference>
<feature type="binding site" evidence="6">
    <location>
        <position position="161"/>
    </location>
    <ligand>
        <name>Zn(2+)</name>
        <dbReference type="ChEBI" id="CHEBI:29105"/>
    </ligand>
</feature>
<dbReference type="InterPro" id="IPR015892">
    <property type="entry name" value="Carbonic_anhydrase_CS"/>
</dbReference>
<dbReference type="PROSITE" id="PS00704">
    <property type="entry name" value="PROK_CO2_ANHYDRASE_1"/>
    <property type="match status" value="1"/>
</dbReference>
<dbReference type="EMBL" id="QWDD01000001">
    <property type="protein sequence ID" value="RNJ49669.1"/>
    <property type="molecule type" value="Genomic_DNA"/>
</dbReference>
<accession>A0A3M9XN05</accession>
<evidence type="ECO:0000256" key="4">
    <source>
        <dbReference type="ARBA" id="ARBA00023239"/>
    </source>
</evidence>
<keyword evidence="4" id="KW-0456">Lyase</keyword>
<keyword evidence="9" id="KW-1185">Reference proteome</keyword>
<dbReference type="GO" id="GO:0008270">
    <property type="term" value="F:zinc ion binding"/>
    <property type="evidence" value="ECO:0007669"/>
    <property type="project" value="InterPro"/>
</dbReference>
<dbReference type="OrthoDB" id="9797527at2"/>
<feature type="binding site" evidence="6">
    <location>
        <position position="110"/>
    </location>
    <ligand>
        <name>Zn(2+)</name>
        <dbReference type="ChEBI" id="CHEBI:29105"/>
    </ligand>
</feature>
<evidence type="ECO:0000256" key="2">
    <source>
        <dbReference type="ARBA" id="ARBA00012925"/>
    </source>
</evidence>
<feature type="binding site" evidence="6">
    <location>
        <position position="164"/>
    </location>
    <ligand>
        <name>Zn(2+)</name>
        <dbReference type="ChEBI" id="CHEBI:29105"/>
    </ligand>
</feature>
<comment type="similarity">
    <text evidence="1">Belongs to the beta-class carbonic anhydrase family.</text>
</comment>
<dbReference type="InterPro" id="IPR001765">
    <property type="entry name" value="Carbonic_anhydrase"/>
</dbReference>
<dbReference type="RefSeq" id="WP_123175638.1">
    <property type="nucleotide sequence ID" value="NZ_QWDD01000001.1"/>
</dbReference>
<evidence type="ECO:0000313" key="9">
    <source>
        <dbReference type="Proteomes" id="UP000268623"/>
    </source>
</evidence>
<organism evidence="8 9">
    <name type="scientific">Methylocystis hirsuta</name>
    <dbReference type="NCBI Taxonomy" id="369798"/>
    <lineage>
        <taxon>Bacteria</taxon>
        <taxon>Pseudomonadati</taxon>
        <taxon>Pseudomonadota</taxon>
        <taxon>Alphaproteobacteria</taxon>
        <taxon>Hyphomicrobiales</taxon>
        <taxon>Methylocystaceae</taxon>
        <taxon>Methylocystis</taxon>
    </lineage>
</organism>
<keyword evidence="6" id="KW-0479">Metal-binding</keyword>
<dbReference type="SMART" id="SM00947">
    <property type="entry name" value="Pro_CA"/>
    <property type="match status" value="1"/>
</dbReference>
<dbReference type="Pfam" id="PF00484">
    <property type="entry name" value="Pro_CA"/>
    <property type="match status" value="1"/>
</dbReference>